<reference evidence="2 3" key="1">
    <citation type="submission" date="2019-01" db="EMBL/GenBank/DDBJ databases">
        <title>Genome Assembly of Collichthys lucidus.</title>
        <authorList>
            <person name="Cai M."/>
            <person name="Xiao S."/>
        </authorList>
    </citation>
    <scope>NUCLEOTIDE SEQUENCE [LARGE SCALE GENOMIC DNA]</scope>
    <source>
        <strain evidence="2">JT15FE1705JMU</strain>
        <tissue evidence="2">Muscle</tissue>
    </source>
</reference>
<proteinExistence type="predicted"/>
<dbReference type="EMBL" id="CM014081">
    <property type="protein sequence ID" value="TKS69615.1"/>
    <property type="molecule type" value="Genomic_DNA"/>
</dbReference>
<feature type="region of interest" description="Disordered" evidence="1">
    <location>
        <begin position="1"/>
        <end position="66"/>
    </location>
</feature>
<name>A0A4U5U986_COLLU</name>
<evidence type="ECO:0000313" key="2">
    <source>
        <dbReference type="EMBL" id="TKS69615.1"/>
    </source>
</evidence>
<gene>
    <name evidence="2" type="ORF">D9C73_003681</name>
</gene>
<dbReference type="Proteomes" id="UP000298787">
    <property type="component" value="Chromosome 4"/>
</dbReference>
<evidence type="ECO:0000256" key="1">
    <source>
        <dbReference type="SAM" id="MobiDB-lite"/>
    </source>
</evidence>
<feature type="compositionally biased region" description="Basic and acidic residues" evidence="1">
    <location>
        <begin position="13"/>
        <end position="24"/>
    </location>
</feature>
<sequence length="66" mass="7130">MGGHSRSSLHQHPQADHVRTHVPENADASPQAGMGSAMEKRTCMRTKGDAESEVSLISRSKDGEML</sequence>
<protein>
    <submittedName>
        <fullName evidence="2">Uncharacterized protein</fullName>
    </submittedName>
</protein>
<feature type="compositionally biased region" description="Basic and acidic residues" evidence="1">
    <location>
        <begin position="38"/>
        <end position="50"/>
    </location>
</feature>
<organism evidence="2 3">
    <name type="scientific">Collichthys lucidus</name>
    <name type="common">Big head croaker</name>
    <name type="synonym">Sciaena lucida</name>
    <dbReference type="NCBI Taxonomy" id="240159"/>
    <lineage>
        <taxon>Eukaryota</taxon>
        <taxon>Metazoa</taxon>
        <taxon>Chordata</taxon>
        <taxon>Craniata</taxon>
        <taxon>Vertebrata</taxon>
        <taxon>Euteleostomi</taxon>
        <taxon>Actinopterygii</taxon>
        <taxon>Neopterygii</taxon>
        <taxon>Teleostei</taxon>
        <taxon>Neoteleostei</taxon>
        <taxon>Acanthomorphata</taxon>
        <taxon>Eupercaria</taxon>
        <taxon>Sciaenidae</taxon>
        <taxon>Collichthys</taxon>
    </lineage>
</organism>
<keyword evidence="3" id="KW-1185">Reference proteome</keyword>
<dbReference type="AlphaFoldDB" id="A0A4U5U986"/>
<feature type="compositionally biased region" description="Polar residues" evidence="1">
    <location>
        <begin position="1"/>
        <end position="11"/>
    </location>
</feature>
<evidence type="ECO:0000313" key="3">
    <source>
        <dbReference type="Proteomes" id="UP000298787"/>
    </source>
</evidence>
<accession>A0A4U5U986</accession>